<dbReference type="PROSITE" id="PS01129">
    <property type="entry name" value="PSI_RLU"/>
    <property type="match status" value="1"/>
</dbReference>
<gene>
    <name evidence="8" type="ORF">DBW69_03840</name>
</gene>
<dbReference type="EMBL" id="QOQF01000010">
    <property type="protein sequence ID" value="RCL77330.1"/>
    <property type="molecule type" value="Genomic_DNA"/>
</dbReference>
<dbReference type="EC" id="5.4.99.-" evidence="6"/>
<feature type="active site" evidence="4">
    <location>
        <position position="142"/>
    </location>
</feature>
<dbReference type="InterPro" id="IPR006225">
    <property type="entry name" value="PsdUridine_synth_RluC/D"/>
</dbReference>
<dbReference type="CDD" id="cd00165">
    <property type="entry name" value="S4"/>
    <property type="match status" value="1"/>
</dbReference>
<sequence>MQHLQVQPDQAGMRLDRWFRSLFPHISHIQLEKLLRKGQIRVDGGRAKSSLRLEAWQMIRIPPLATPDQSKQRVKLEKRSVPPHLQDMMLKSVIYEDADVIALNKPSGLAVQGGSKTDWHVDALLDVLSDKGERPRLVHRLDRDTSGVLLLAKHRKAASALTKSFAERETRKTYWALVHGVPRPEQGDIKLKLVKRAAGDGNERVRPAEDHDKEAMKAITRFCVIARAGQVFSWVAFMPITGRTHQIRAHALAIGHPLVGDNKYTLPEIESGGELPNKLHLHARMIDMPHPSGGRLTVAADLQDHMAESWGLLGFEPDDYDDPFPSEER</sequence>
<evidence type="ECO:0000256" key="4">
    <source>
        <dbReference type="PIRSR" id="PIRSR606225-1"/>
    </source>
</evidence>
<dbReference type="CDD" id="cd02869">
    <property type="entry name" value="PseudoU_synth_RluA_like"/>
    <property type="match status" value="1"/>
</dbReference>
<evidence type="ECO:0000259" key="7">
    <source>
        <dbReference type="Pfam" id="PF00849"/>
    </source>
</evidence>
<organism evidence="8 9">
    <name type="scientific">PS1 clade bacterium</name>
    <dbReference type="NCBI Taxonomy" id="2175152"/>
    <lineage>
        <taxon>Bacteria</taxon>
        <taxon>Pseudomonadati</taxon>
        <taxon>Pseudomonadota</taxon>
        <taxon>Alphaproteobacteria</taxon>
        <taxon>PS1 clade</taxon>
    </lineage>
</organism>
<comment type="catalytic activity">
    <reaction evidence="6">
        <text>a uridine in RNA = a pseudouridine in RNA</text>
        <dbReference type="Rhea" id="RHEA:48348"/>
        <dbReference type="Rhea" id="RHEA-COMP:12068"/>
        <dbReference type="Rhea" id="RHEA-COMP:12069"/>
        <dbReference type="ChEBI" id="CHEBI:65314"/>
        <dbReference type="ChEBI" id="CHEBI:65315"/>
    </reaction>
</comment>
<evidence type="ECO:0000313" key="8">
    <source>
        <dbReference type="EMBL" id="RCL77330.1"/>
    </source>
</evidence>
<dbReference type="Gene3D" id="3.30.2350.10">
    <property type="entry name" value="Pseudouridine synthase"/>
    <property type="match status" value="1"/>
</dbReference>
<evidence type="ECO:0000256" key="2">
    <source>
        <dbReference type="ARBA" id="ARBA00023235"/>
    </source>
</evidence>
<dbReference type="InterPro" id="IPR006224">
    <property type="entry name" value="PsdUridine_synth_RluA-like_CS"/>
</dbReference>
<dbReference type="Pfam" id="PF00849">
    <property type="entry name" value="PseudoU_synth_2"/>
    <property type="match status" value="1"/>
</dbReference>
<dbReference type="PROSITE" id="PS50889">
    <property type="entry name" value="S4"/>
    <property type="match status" value="1"/>
</dbReference>
<feature type="domain" description="Pseudouridine synthase RsuA/RluA-like" evidence="7">
    <location>
        <begin position="99"/>
        <end position="251"/>
    </location>
</feature>
<dbReference type="PANTHER" id="PTHR21600:SF44">
    <property type="entry name" value="RIBOSOMAL LARGE SUBUNIT PSEUDOURIDINE SYNTHASE D"/>
    <property type="match status" value="1"/>
</dbReference>
<comment type="caution">
    <text evidence="8">The sequence shown here is derived from an EMBL/GenBank/DDBJ whole genome shotgun (WGS) entry which is preliminary data.</text>
</comment>
<reference evidence="8 9" key="1">
    <citation type="journal article" date="2018" name="Microbiome">
        <title>Fine metagenomic profile of the Mediterranean stratified and mixed water columns revealed by assembly and recruitment.</title>
        <authorList>
            <person name="Haro-Moreno J.M."/>
            <person name="Lopez-Perez M."/>
            <person name="De La Torre J.R."/>
            <person name="Picazo A."/>
            <person name="Camacho A."/>
            <person name="Rodriguez-Valera F."/>
        </authorList>
    </citation>
    <scope>NUCLEOTIDE SEQUENCE [LARGE SCALE GENOMIC DNA]</scope>
    <source>
        <strain evidence="8">MED-G55</strain>
    </source>
</reference>
<keyword evidence="5" id="KW-0694">RNA-binding</keyword>
<dbReference type="InterPro" id="IPR020103">
    <property type="entry name" value="PsdUridine_synth_cat_dom_sf"/>
</dbReference>
<evidence type="ECO:0000313" key="9">
    <source>
        <dbReference type="Proteomes" id="UP000252132"/>
    </source>
</evidence>
<dbReference type="SUPFAM" id="SSF55174">
    <property type="entry name" value="Alpha-L RNA-binding motif"/>
    <property type="match status" value="1"/>
</dbReference>
<dbReference type="GO" id="GO:0000455">
    <property type="term" value="P:enzyme-directed rRNA pseudouridine synthesis"/>
    <property type="evidence" value="ECO:0007669"/>
    <property type="project" value="TreeGrafter"/>
</dbReference>
<dbReference type="InterPro" id="IPR050188">
    <property type="entry name" value="RluA_PseudoU_synthase"/>
</dbReference>
<accession>A0A368DZR4</accession>
<evidence type="ECO:0000256" key="5">
    <source>
        <dbReference type="PROSITE-ProRule" id="PRU00182"/>
    </source>
</evidence>
<evidence type="ECO:0000256" key="6">
    <source>
        <dbReference type="RuleBase" id="RU362028"/>
    </source>
</evidence>
<dbReference type="NCBIfam" id="TIGR00005">
    <property type="entry name" value="rluA_subfam"/>
    <property type="match status" value="1"/>
</dbReference>
<dbReference type="InterPro" id="IPR036986">
    <property type="entry name" value="S4_RNA-bd_sf"/>
</dbReference>
<dbReference type="InterPro" id="IPR006145">
    <property type="entry name" value="PsdUridine_synth_RsuA/RluA"/>
</dbReference>
<dbReference type="SUPFAM" id="SSF55120">
    <property type="entry name" value="Pseudouridine synthase"/>
    <property type="match status" value="1"/>
</dbReference>
<protein>
    <recommendedName>
        <fullName evidence="6">Pseudouridine synthase</fullName>
        <ecNumber evidence="6">5.4.99.-</ecNumber>
    </recommendedName>
</protein>
<name>A0A368DZR4_9PROT</name>
<dbReference type="PANTHER" id="PTHR21600">
    <property type="entry name" value="MITOCHONDRIAL RNA PSEUDOURIDINE SYNTHASE"/>
    <property type="match status" value="1"/>
</dbReference>
<dbReference type="GO" id="GO:0003723">
    <property type="term" value="F:RNA binding"/>
    <property type="evidence" value="ECO:0007669"/>
    <property type="project" value="UniProtKB-KW"/>
</dbReference>
<comment type="similarity">
    <text evidence="1 6">Belongs to the pseudouridine synthase RluA family.</text>
</comment>
<dbReference type="GO" id="GO:0160140">
    <property type="term" value="F:23S rRNA pseudouridine(1911/1915/1917) synthase activity"/>
    <property type="evidence" value="ECO:0007669"/>
    <property type="project" value="UniProtKB-EC"/>
</dbReference>
<dbReference type="Gene3D" id="3.10.290.10">
    <property type="entry name" value="RNA-binding S4 domain"/>
    <property type="match status" value="1"/>
</dbReference>
<dbReference type="Proteomes" id="UP000252132">
    <property type="component" value="Unassembled WGS sequence"/>
</dbReference>
<proteinExistence type="inferred from homology"/>
<evidence type="ECO:0000256" key="1">
    <source>
        <dbReference type="ARBA" id="ARBA00010876"/>
    </source>
</evidence>
<evidence type="ECO:0000256" key="3">
    <source>
        <dbReference type="ARBA" id="ARBA00036882"/>
    </source>
</evidence>
<comment type="function">
    <text evidence="6">Responsible for synthesis of pseudouridine from uracil.</text>
</comment>
<comment type="catalytic activity">
    <reaction evidence="3">
        <text>uridine(1911/1915/1917) in 23S rRNA = pseudouridine(1911/1915/1917) in 23S rRNA</text>
        <dbReference type="Rhea" id="RHEA:42524"/>
        <dbReference type="Rhea" id="RHEA-COMP:10097"/>
        <dbReference type="Rhea" id="RHEA-COMP:10098"/>
        <dbReference type="ChEBI" id="CHEBI:65314"/>
        <dbReference type="ChEBI" id="CHEBI:65315"/>
        <dbReference type="EC" id="5.4.99.23"/>
    </reaction>
</comment>
<dbReference type="AlphaFoldDB" id="A0A368DZR4"/>
<keyword evidence="2 6" id="KW-0413">Isomerase</keyword>